<evidence type="ECO:0000256" key="1">
    <source>
        <dbReference type="SAM" id="Phobius"/>
    </source>
</evidence>
<evidence type="ECO:0000313" key="3">
    <source>
        <dbReference type="Proteomes" id="UP000253918"/>
    </source>
</evidence>
<dbReference type="RefSeq" id="WP_114687372.1">
    <property type="nucleotide sequence ID" value="NZ_QQNB01000002.1"/>
</dbReference>
<sequence length="137" mass="14756">MLQVQAAAGSERLPHGIDRLWPVAWSCFAIATILILLSVLFRRPIVRWISPSIGRMLRWMGLITYPLYLIHIHVGLPIATAVARGGGPVPAGIALGIAASIAAAAVVAIWLEPPLHRLVKKGLTLAFDQTRRAEGGE</sequence>
<organism evidence="2 3">
    <name type="scientific">Sphingomonas aracearum</name>
    <dbReference type="NCBI Taxonomy" id="2283317"/>
    <lineage>
        <taxon>Bacteria</taxon>
        <taxon>Pseudomonadati</taxon>
        <taxon>Pseudomonadota</taxon>
        <taxon>Alphaproteobacteria</taxon>
        <taxon>Sphingomonadales</taxon>
        <taxon>Sphingomonadaceae</taxon>
        <taxon>Sphingomonas</taxon>
    </lineage>
</organism>
<gene>
    <name evidence="2" type="ORF">DVW87_08520</name>
</gene>
<dbReference type="EMBL" id="QQNB01000002">
    <property type="protein sequence ID" value="RDE05301.1"/>
    <property type="molecule type" value="Genomic_DNA"/>
</dbReference>
<dbReference type="OrthoDB" id="9807745at2"/>
<name>A0A369VZQ2_9SPHN</name>
<proteinExistence type="predicted"/>
<keyword evidence="1" id="KW-0812">Transmembrane</keyword>
<feature type="transmembrane region" description="Helical" evidence="1">
    <location>
        <begin position="20"/>
        <end position="41"/>
    </location>
</feature>
<reference evidence="2 3" key="1">
    <citation type="submission" date="2018-07" db="EMBL/GenBank/DDBJ databases">
        <title>a novel species of Sphingomonas isolated from the rhizosphere soil of Araceae plant.</title>
        <authorList>
            <person name="Zhiyong W."/>
            <person name="Qinglan Z."/>
            <person name="Zhiwei F."/>
            <person name="Ding X."/>
            <person name="Gejiao W."/>
            <person name="Shixue Z."/>
        </authorList>
    </citation>
    <scope>NUCLEOTIDE SEQUENCE [LARGE SCALE GENOMIC DNA]</scope>
    <source>
        <strain evidence="2 3">WZY 27</strain>
    </source>
</reference>
<accession>A0A369VZQ2</accession>
<feature type="transmembrane region" description="Helical" evidence="1">
    <location>
        <begin position="89"/>
        <end position="111"/>
    </location>
</feature>
<feature type="transmembrane region" description="Helical" evidence="1">
    <location>
        <begin position="62"/>
        <end position="83"/>
    </location>
</feature>
<comment type="caution">
    <text evidence="2">The sequence shown here is derived from an EMBL/GenBank/DDBJ whole genome shotgun (WGS) entry which is preliminary data.</text>
</comment>
<keyword evidence="1" id="KW-1133">Transmembrane helix</keyword>
<keyword evidence="1" id="KW-0472">Membrane</keyword>
<keyword evidence="3" id="KW-1185">Reference proteome</keyword>
<dbReference type="AlphaFoldDB" id="A0A369VZQ2"/>
<evidence type="ECO:0000313" key="2">
    <source>
        <dbReference type="EMBL" id="RDE05301.1"/>
    </source>
</evidence>
<dbReference type="Proteomes" id="UP000253918">
    <property type="component" value="Unassembled WGS sequence"/>
</dbReference>
<protein>
    <recommendedName>
        <fullName evidence="4">Acyltransferase 3 domain-containing protein</fullName>
    </recommendedName>
</protein>
<evidence type="ECO:0008006" key="4">
    <source>
        <dbReference type="Google" id="ProtNLM"/>
    </source>
</evidence>